<accession>A0A0G1DIS4</accession>
<dbReference type="SUPFAM" id="SSF143100">
    <property type="entry name" value="TTHA1013/TTHA0281-like"/>
    <property type="match status" value="1"/>
</dbReference>
<dbReference type="Gene3D" id="3.30.160.250">
    <property type="match status" value="1"/>
</dbReference>
<dbReference type="EMBL" id="LCFP01000008">
    <property type="protein sequence ID" value="KKS97497.1"/>
    <property type="molecule type" value="Genomic_DNA"/>
</dbReference>
<dbReference type="STRING" id="1618443.UV73_C0008G0017"/>
<dbReference type="AlphaFoldDB" id="A0A0G1DIS4"/>
<dbReference type="InterPro" id="IPR055811">
    <property type="entry name" value="DUF7387"/>
</dbReference>
<dbReference type="InterPro" id="IPR035069">
    <property type="entry name" value="TTHA1013/TTHA0281-like"/>
</dbReference>
<evidence type="ECO:0000313" key="1">
    <source>
        <dbReference type="EMBL" id="KKS97497.1"/>
    </source>
</evidence>
<gene>
    <name evidence="1" type="ORF">UV73_C0008G0017</name>
</gene>
<dbReference type="Pfam" id="PF24113">
    <property type="entry name" value="DUF7387"/>
    <property type="match status" value="1"/>
</dbReference>
<organism evidence="1 2">
    <name type="scientific">Candidatus Gottesmanbacteria bacterium GW2011_GWA2_43_14</name>
    <dbReference type="NCBI Taxonomy" id="1618443"/>
    <lineage>
        <taxon>Bacteria</taxon>
        <taxon>Candidatus Gottesmaniibacteriota</taxon>
    </lineage>
</organism>
<comment type="caution">
    <text evidence="1">The sequence shown here is derived from an EMBL/GenBank/DDBJ whole genome shotgun (WGS) entry which is preliminary data.</text>
</comment>
<evidence type="ECO:0008006" key="3">
    <source>
        <dbReference type="Google" id="ProtNLM"/>
    </source>
</evidence>
<dbReference type="InterPro" id="IPR051404">
    <property type="entry name" value="TA_system_antitoxin"/>
</dbReference>
<dbReference type="PANTHER" id="PTHR34504:SF2">
    <property type="entry name" value="UPF0150 PROTEIN SSL0259"/>
    <property type="match status" value="1"/>
</dbReference>
<dbReference type="PANTHER" id="PTHR34504">
    <property type="entry name" value="ANTITOXIN HICB"/>
    <property type="match status" value="1"/>
</dbReference>
<dbReference type="Proteomes" id="UP000034894">
    <property type="component" value="Unassembled WGS sequence"/>
</dbReference>
<proteinExistence type="predicted"/>
<reference evidence="1 2" key="1">
    <citation type="journal article" date="2015" name="Nature">
        <title>rRNA introns, odd ribosomes, and small enigmatic genomes across a large radiation of phyla.</title>
        <authorList>
            <person name="Brown C.T."/>
            <person name="Hug L.A."/>
            <person name="Thomas B.C."/>
            <person name="Sharon I."/>
            <person name="Castelle C.J."/>
            <person name="Singh A."/>
            <person name="Wilkins M.J."/>
            <person name="Williams K.H."/>
            <person name="Banfield J.F."/>
        </authorList>
    </citation>
    <scope>NUCLEOTIDE SEQUENCE [LARGE SCALE GENOMIC DNA]</scope>
</reference>
<sequence length="76" mass="8749">MNNKIKKRLKSGLNILLWQEGKWFVAKCVEVEIASQGKTKKEALKNIEEALELYFEDEKISPPDPLTNLELHSIPL</sequence>
<protein>
    <recommendedName>
        <fullName evidence="3">HicB-like antitoxin of toxin-antitoxin system domain-containing protein</fullName>
    </recommendedName>
</protein>
<evidence type="ECO:0000313" key="2">
    <source>
        <dbReference type="Proteomes" id="UP000034894"/>
    </source>
</evidence>
<name>A0A0G1DIS4_9BACT</name>